<dbReference type="STRING" id="966.BTA35_0216055"/>
<comment type="similarity">
    <text evidence="1">Belongs to the LysR transcriptional regulatory family.</text>
</comment>
<feature type="domain" description="HTH lysR-type" evidence="5">
    <location>
        <begin position="6"/>
        <end position="63"/>
    </location>
</feature>
<dbReference type="Pfam" id="PF00126">
    <property type="entry name" value="HTH_1"/>
    <property type="match status" value="1"/>
</dbReference>
<dbReference type="EMBL" id="MTSD02000010">
    <property type="protein sequence ID" value="OOV86015.1"/>
    <property type="molecule type" value="Genomic_DNA"/>
</dbReference>
<evidence type="ECO:0000256" key="3">
    <source>
        <dbReference type="ARBA" id="ARBA00023125"/>
    </source>
</evidence>
<evidence type="ECO:0000313" key="7">
    <source>
        <dbReference type="Proteomes" id="UP000190064"/>
    </source>
</evidence>
<dbReference type="Gene3D" id="1.10.10.10">
    <property type="entry name" value="Winged helix-like DNA-binding domain superfamily/Winged helix DNA-binding domain"/>
    <property type="match status" value="1"/>
</dbReference>
<organism evidence="6 7">
    <name type="scientific">Oceanospirillum linum</name>
    <dbReference type="NCBI Taxonomy" id="966"/>
    <lineage>
        <taxon>Bacteria</taxon>
        <taxon>Pseudomonadati</taxon>
        <taxon>Pseudomonadota</taxon>
        <taxon>Gammaproteobacteria</taxon>
        <taxon>Oceanospirillales</taxon>
        <taxon>Oceanospirillaceae</taxon>
        <taxon>Oceanospirillum</taxon>
    </lineage>
</organism>
<evidence type="ECO:0000256" key="4">
    <source>
        <dbReference type="ARBA" id="ARBA00023163"/>
    </source>
</evidence>
<dbReference type="GO" id="GO:0003700">
    <property type="term" value="F:DNA-binding transcription factor activity"/>
    <property type="evidence" value="ECO:0007669"/>
    <property type="project" value="InterPro"/>
</dbReference>
<protein>
    <submittedName>
        <fullName evidence="6">LysR family transcriptional regulator</fullName>
    </submittedName>
</protein>
<evidence type="ECO:0000313" key="6">
    <source>
        <dbReference type="EMBL" id="OOV86015.1"/>
    </source>
</evidence>
<name>A0A1T1H898_OCELI</name>
<dbReference type="AlphaFoldDB" id="A0A1T1H898"/>
<keyword evidence="4" id="KW-0804">Transcription</keyword>
<dbReference type="InterPro" id="IPR036390">
    <property type="entry name" value="WH_DNA-bd_sf"/>
</dbReference>
<evidence type="ECO:0000259" key="5">
    <source>
        <dbReference type="PROSITE" id="PS50931"/>
    </source>
</evidence>
<keyword evidence="2" id="KW-0805">Transcription regulation</keyword>
<dbReference type="InterPro" id="IPR005119">
    <property type="entry name" value="LysR_subst-bd"/>
</dbReference>
<dbReference type="InterPro" id="IPR000847">
    <property type="entry name" value="LysR_HTH_N"/>
</dbReference>
<reference evidence="6" key="1">
    <citation type="submission" date="2017-02" db="EMBL/GenBank/DDBJ databases">
        <title>Draft Genome Sequence of the Salt Water Bacterium Oceanospirillum linum ATCC 11336.</title>
        <authorList>
            <person name="Trachtenberg A.M."/>
            <person name="Carney J.G."/>
            <person name="Linnane J.D."/>
            <person name="Rheaume B.A."/>
            <person name="Pitts N.L."/>
            <person name="Mykles D.L."/>
            <person name="Maclea K.S."/>
        </authorList>
    </citation>
    <scope>NUCLEOTIDE SEQUENCE [LARGE SCALE GENOMIC DNA]</scope>
    <source>
        <strain evidence="6">ATCC 11336</strain>
    </source>
</reference>
<evidence type="ECO:0000256" key="1">
    <source>
        <dbReference type="ARBA" id="ARBA00009437"/>
    </source>
</evidence>
<dbReference type="PANTHER" id="PTHR30126">
    <property type="entry name" value="HTH-TYPE TRANSCRIPTIONAL REGULATOR"/>
    <property type="match status" value="1"/>
</dbReference>
<proteinExistence type="inferred from homology"/>
<dbReference type="Pfam" id="PF03466">
    <property type="entry name" value="LysR_substrate"/>
    <property type="match status" value="1"/>
</dbReference>
<dbReference type="PROSITE" id="PS50931">
    <property type="entry name" value="HTH_LYSR"/>
    <property type="match status" value="1"/>
</dbReference>
<dbReference type="InterPro" id="IPR036388">
    <property type="entry name" value="WH-like_DNA-bd_sf"/>
</dbReference>
<dbReference type="PANTHER" id="PTHR30126:SF88">
    <property type="entry name" value="TRANSCRIPTIONAL REGULATOR-RELATED"/>
    <property type="match status" value="1"/>
</dbReference>
<gene>
    <name evidence="6" type="ORF">BTA35_0216055</name>
</gene>
<dbReference type="SUPFAM" id="SSF46785">
    <property type="entry name" value="Winged helix' DNA-binding domain"/>
    <property type="match status" value="1"/>
</dbReference>
<dbReference type="SUPFAM" id="SSF53850">
    <property type="entry name" value="Periplasmic binding protein-like II"/>
    <property type="match status" value="1"/>
</dbReference>
<comment type="caution">
    <text evidence="6">The sequence shown here is derived from an EMBL/GenBank/DDBJ whole genome shotgun (WGS) entry which is preliminary data.</text>
</comment>
<dbReference type="RefSeq" id="WP_078320822.1">
    <property type="nucleotide sequence ID" value="NZ_FXTS01000011.1"/>
</dbReference>
<accession>A0A1T1H898</accession>
<dbReference type="Gene3D" id="3.40.190.290">
    <property type="match status" value="1"/>
</dbReference>
<evidence type="ECO:0000256" key="2">
    <source>
        <dbReference type="ARBA" id="ARBA00023015"/>
    </source>
</evidence>
<dbReference type="GO" id="GO:0000976">
    <property type="term" value="F:transcription cis-regulatory region binding"/>
    <property type="evidence" value="ECO:0007669"/>
    <property type="project" value="TreeGrafter"/>
</dbReference>
<dbReference type="Proteomes" id="UP000190064">
    <property type="component" value="Unassembled WGS sequence"/>
</dbReference>
<keyword evidence="3" id="KW-0238">DNA-binding</keyword>
<sequence length="288" mass="32302">MAGHKTTLEQWRILQAVVDHGGYAHAADALHRSQSSLNHAVKKLEHQLGVQVLEVKGRKAFLTDAGEALLRRSRVLTETAERLEKLAENIDMGWEPQLSLCVEAIYPRDLLFRALARFYPESRGTRIRIIDTVLTGSVEQIVNNSVDLAITGHVPKGYTSEELCRVEFMLVTHHTHELAAQGQTISQQELVEHMQVVIKDNALKPFESQGWLKSEQRWTVDSFERAKQILKHGLGFCWLPRHEVLQELASGELVALDVDFSSTRTATASLVIPDPDLLGPGADVCMRF</sequence>
<keyword evidence="7" id="KW-1185">Reference proteome</keyword>